<accession>A0AAU8A1S7</accession>
<sequence>MSTSLSWLQAEIYQRMLEKLEPIKLQPKAILIGPDFPGLRIGQFSRRFPKAKIDTVADPHLSLNQVMWLRMHRALGALFGRGRLFGQRPSDLENHYGLIVSALEFQQFERPHDLLEIAYRQICEDGLLCFSYLGPDTGKELRASLKASPYIKSLPGALDMHDIGDALVQKGFSDPVMDMEYLYLEYESETNYLRDALAIGLVQPGTPPDALSGALRAKRMTLEIVYGHAWVLGKNLSKSDGKTAYIRPDAIKRK</sequence>
<keyword evidence="1" id="KW-0808">Transferase</keyword>
<gene>
    <name evidence="1" type="ORF">NKE59_09045</name>
</gene>
<dbReference type="AlphaFoldDB" id="A0AAU8A1S7"/>
<dbReference type="GO" id="GO:0032259">
    <property type="term" value="P:methylation"/>
    <property type="evidence" value="ECO:0007669"/>
    <property type="project" value="UniProtKB-KW"/>
</dbReference>
<dbReference type="RefSeq" id="WP_353438671.1">
    <property type="nucleotide sequence ID" value="NZ_CP099959.1"/>
</dbReference>
<organism evidence="1">
    <name type="scientific">Polynucleobacter sp. UK-FUSCHL-C3</name>
    <dbReference type="NCBI Taxonomy" id="2955208"/>
    <lineage>
        <taxon>Bacteria</taxon>
        <taxon>Pseudomonadati</taxon>
        <taxon>Pseudomonadota</taxon>
        <taxon>Betaproteobacteria</taxon>
        <taxon>Burkholderiales</taxon>
        <taxon>Burkholderiaceae</taxon>
        <taxon>Polynucleobacter</taxon>
    </lineage>
</organism>
<proteinExistence type="predicted"/>
<protein>
    <submittedName>
        <fullName evidence="1">Methyltransferase type 11</fullName>
    </submittedName>
</protein>
<dbReference type="GO" id="GO:0008168">
    <property type="term" value="F:methyltransferase activity"/>
    <property type="evidence" value="ECO:0007669"/>
    <property type="project" value="UniProtKB-KW"/>
</dbReference>
<name>A0AAU8A1S7_9BURK</name>
<evidence type="ECO:0000313" key="1">
    <source>
        <dbReference type="EMBL" id="XCC57614.1"/>
    </source>
</evidence>
<dbReference type="EMBL" id="CP099959">
    <property type="protein sequence ID" value="XCC57614.1"/>
    <property type="molecule type" value="Genomic_DNA"/>
</dbReference>
<reference evidence="1" key="1">
    <citation type="submission" date="2022-06" db="EMBL/GenBank/DDBJ databases">
        <title>New Polynucleobacter species.</title>
        <authorList>
            <person name="Hahn M.W."/>
        </authorList>
    </citation>
    <scope>NUCLEOTIDE SEQUENCE</scope>
    <source>
        <strain evidence="1">UK-FUSCHL-C3</strain>
    </source>
</reference>
<keyword evidence="1" id="KW-0489">Methyltransferase</keyword>